<proteinExistence type="predicted"/>
<dbReference type="KEGG" id="blag:BLTE_30480"/>
<dbReference type="EMBL" id="AP018907">
    <property type="protein sequence ID" value="BBF94363.1"/>
    <property type="molecule type" value="Genomic_DNA"/>
</dbReference>
<organism evidence="1 2">
    <name type="scientific">Blastochloris tepida</name>
    <dbReference type="NCBI Taxonomy" id="2233851"/>
    <lineage>
        <taxon>Bacteria</taxon>
        <taxon>Pseudomonadati</taxon>
        <taxon>Pseudomonadota</taxon>
        <taxon>Alphaproteobacteria</taxon>
        <taxon>Hyphomicrobiales</taxon>
        <taxon>Blastochloridaceae</taxon>
        <taxon>Blastochloris</taxon>
    </lineage>
</organism>
<accession>A0A348G480</accession>
<dbReference type="Proteomes" id="UP000266934">
    <property type="component" value="Chromosome"/>
</dbReference>
<sequence length="98" mass="10951">MVASGSLTRIIVCRKRVMTVTLRRGSPWVTFYPLHPERLNSVSIIGCWPARVPSGFPVVSGVCPRYFKGAWRHRSPRPNWGLDVRACVTGLSESQRAA</sequence>
<name>A0A348G480_9HYPH</name>
<protein>
    <submittedName>
        <fullName evidence="1">Uncharacterized protein</fullName>
    </submittedName>
</protein>
<gene>
    <name evidence="1" type="ORF">BLTE_30480</name>
</gene>
<evidence type="ECO:0000313" key="1">
    <source>
        <dbReference type="EMBL" id="BBF94363.1"/>
    </source>
</evidence>
<keyword evidence="2" id="KW-1185">Reference proteome</keyword>
<evidence type="ECO:0000313" key="2">
    <source>
        <dbReference type="Proteomes" id="UP000266934"/>
    </source>
</evidence>
<dbReference type="AlphaFoldDB" id="A0A348G480"/>
<reference evidence="1 2" key="1">
    <citation type="submission" date="2018-08" db="EMBL/GenBank/DDBJ databases">
        <title>Complete genome sequencing of Blastochloris tepida GI.</title>
        <authorList>
            <person name="Tsukatani Y."/>
            <person name="Mori H."/>
        </authorList>
    </citation>
    <scope>NUCLEOTIDE SEQUENCE [LARGE SCALE GENOMIC DNA]</scope>
    <source>
        <strain evidence="1 2">GI</strain>
    </source>
</reference>